<protein>
    <submittedName>
        <fullName evidence="6 7">ORF1 protein</fullName>
    </submittedName>
    <submittedName>
        <fullName evidence="2">PxGV-Corf1 protein</fullName>
    </submittedName>
    <submittedName>
        <fullName evidence="3">PxGV-Korf1 protein</fullName>
    </submittedName>
    <submittedName>
        <fullName evidence="4">PxGV-Morf1 protein</fullName>
    </submittedName>
    <submittedName>
        <fullName evidence="5">PxGV-Torf1 protein</fullName>
    </submittedName>
    <submittedName>
        <fullName evidence="1">PxORF1 peptide</fullName>
    </submittedName>
</protein>
<evidence type="ECO:0000313" key="2">
    <source>
        <dbReference type="EMBL" id="AMQ35613.1"/>
    </source>
</evidence>
<proteinExistence type="predicted"/>
<name>Q9JGU9_9BBAC</name>
<evidence type="ECO:0000313" key="10">
    <source>
        <dbReference type="Proteomes" id="UP000201310"/>
    </source>
</evidence>
<dbReference type="KEGG" id="vg:912150"/>
<dbReference type="EMBL" id="KU529791">
    <property type="protein sequence ID" value="AMQ35613.1"/>
    <property type="molecule type" value="Genomic_DNA"/>
</dbReference>
<evidence type="ECO:0000313" key="1">
    <source>
        <dbReference type="EMBL" id="AAG27299.1"/>
    </source>
</evidence>
<evidence type="ECO:0000313" key="5">
    <source>
        <dbReference type="EMBL" id="AMQ35964.1"/>
    </source>
</evidence>
<dbReference type="RefSeq" id="NP_068220.1">
    <property type="nucleotide sequence ID" value="NC_002593.1"/>
</dbReference>
<accession>Q9JGU9</accession>
<dbReference type="EMBL" id="KU529793">
    <property type="protein sequence ID" value="AMQ35847.1"/>
    <property type="molecule type" value="Genomic_DNA"/>
</dbReference>
<evidence type="ECO:0000313" key="7">
    <source>
        <dbReference type="EMBL" id="QKV49926.1"/>
    </source>
</evidence>
<reference evidence="2" key="3">
    <citation type="submission" date="2016-01" db="EMBL/GenBank/DDBJ databases">
        <title>Complete Genome Sequences of Four Plutella xylostella Granulovirus Isolates.</title>
        <authorList>
            <person name="Spence R.J."/>
            <person name="Noune C."/>
            <person name="Hauxwell C."/>
        </authorList>
    </citation>
    <scope>NUCLEOTIDE SEQUENCE</scope>
    <source>
        <strain evidence="2">PxGV_C</strain>
        <strain evidence="3">PxGV_K</strain>
        <strain evidence="4">PxGV_M</strain>
        <strain evidence="5">PxGV_T</strain>
    </source>
</reference>
<evidence type="ECO:0000313" key="4">
    <source>
        <dbReference type="EMBL" id="AMQ35847.1"/>
    </source>
</evidence>
<dbReference type="EMBL" id="KU529794">
    <property type="protein sequence ID" value="AMQ35964.1"/>
    <property type="molecule type" value="Genomic_DNA"/>
</dbReference>
<dbReference type="EMBL" id="KU666537">
    <property type="protein sequence ID" value="ANY57520.1"/>
    <property type="molecule type" value="Genomic_DNA"/>
</dbReference>
<dbReference type="EMBL" id="MN099286">
    <property type="protein sequence ID" value="QKV50162.1"/>
    <property type="molecule type" value="Genomic_DNA"/>
</dbReference>
<gene>
    <name evidence="1" type="primary">Pxorf1</name>
    <name evidence="7" type="synonym">ORF1</name>
    <name evidence="6" type="synonym">PlxyGV001</name>
    <name evidence="2" type="synonym">PxGV-Corf1</name>
    <name evidence="3" type="synonym">PxGV-Korf1</name>
    <name evidence="4" type="synonym">PxGV-Morf1</name>
    <name evidence="5" type="synonym">PxGV-Torf1</name>
</gene>
<dbReference type="EMBL" id="MN099284">
    <property type="protein sequence ID" value="QKV49926.1"/>
    <property type="molecule type" value="Genomic_DNA"/>
</dbReference>
<sequence length="66" mass="7593">MREFLVNNDDKIRCDHRSAPIFVSANTCGSGKWITERNVKLLKDLIQNVEPADMLLKLFSELSQRS</sequence>
<dbReference type="EMBL" id="MN099285">
    <property type="protein sequence ID" value="QKV50044.1"/>
    <property type="molecule type" value="Genomic_DNA"/>
</dbReference>
<dbReference type="Proteomes" id="UP000201310">
    <property type="component" value="Segment"/>
</dbReference>
<organism evidence="1 10">
    <name type="scientific">Plutella xylostella granulovirus</name>
    <dbReference type="NCBI Taxonomy" id="98383"/>
    <lineage>
        <taxon>Viruses</taxon>
        <taxon>Viruses incertae sedis</taxon>
        <taxon>Naldaviricetes</taxon>
        <taxon>Lefavirales</taxon>
        <taxon>Baculoviridae</taxon>
        <taxon>Betabaculovirus</taxon>
        <taxon>Betabaculovirus pluxylostellae</taxon>
    </lineage>
</organism>
<evidence type="ECO:0000313" key="8">
    <source>
        <dbReference type="EMBL" id="QKV50044.1"/>
    </source>
</evidence>
<keyword evidence="10" id="KW-1185">Reference proteome</keyword>
<dbReference type="EMBL" id="AF270937">
    <property type="protein sequence ID" value="AAG27299.1"/>
    <property type="molecule type" value="Genomic_DNA"/>
</dbReference>
<reference evidence="6" key="2">
    <citation type="journal article" date="2016" name="Arch. Virol.">
        <title>The comparative analysis of complete genome sequences from two South African betabaculoviruses: Phthorimaea operculella granulovirus and Plutella xylostella granulovirus.</title>
        <authorList>
            <person name="Jukes M.D."/>
            <person name="Motsoeneng B.M."/>
            <person name="Knox C.M."/>
            <person name="Hill M.P."/>
            <person name="Moore S.D."/>
        </authorList>
    </citation>
    <scope>NUCLEOTIDE SEQUENCE</scope>
    <source>
        <strain evidence="6">SA</strain>
    </source>
</reference>
<evidence type="ECO:0000313" key="9">
    <source>
        <dbReference type="EMBL" id="QKV50162.1"/>
    </source>
</evidence>
<dbReference type="GeneID" id="912150"/>
<evidence type="ECO:0000313" key="6">
    <source>
        <dbReference type="EMBL" id="ANY57520.1"/>
    </source>
</evidence>
<reference evidence="1 10" key="1">
    <citation type="journal article" date="2000" name="Virology">
        <title>Sequence analysis of the Plutella xylostella granulovirus genome.</title>
        <authorList>
            <person name="Hashimoto Y."/>
            <person name="Hayakawa T."/>
            <person name="Ueno Y."/>
            <person name="Fujita T."/>
            <person name="Sano Y."/>
            <person name="Matsumoto T."/>
        </authorList>
    </citation>
    <scope>NUCLEOTIDE SEQUENCE [LARGE SCALE GENOMIC DNA]</scope>
    <source>
        <strain evidence="1 10">K1</strain>
    </source>
</reference>
<evidence type="ECO:0000313" key="3">
    <source>
        <dbReference type="EMBL" id="AMQ35730.1"/>
    </source>
</evidence>
<dbReference type="EMBL" id="KU529792">
    <property type="protein sequence ID" value="AMQ35730.1"/>
    <property type="molecule type" value="Genomic_DNA"/>
</dbReference>
<reference evidence="7" key="4">
    <citation type="submission" date="2019-06" db="EMBL/GenBank/DDBJ databases">
        <title>Plutella xylostella granulovirus.</title>
        <authorList>
            <person name="Li L."/>
            <person name="Zhang M."/>
        </authorList>
    </citation>
    <scope>NUCLEOTIDE SEQUENCE</scope>
    <source>
        <strain evidence="8">PlxyGV_B</strain>
        <strain evidence="9">PlxyGV_NW</strain>
        <strain evidence="7">PlxyGV_W</strain>
    </source>
</reference>